<name>A0A327QW26_9BACT</name>
<keyword evidence="5" id="KW-1185">Reference proteome</keyword>
<evidence type="ECO:0000256" key="2">
    <source>
        <dbReference type="RuleBase" id="RU362097"/>
    </source>
</evidence>
<dbReference type="PROSITE" id="PS51257">
    <property type="entry name" value="PROKAR_LIPOPROTEIN"/>
    <property type="match status" value="1"/>
</dbReference>
<dbReference type="GO" id="GO:0005886">
    <property type="term" value="C:plasma membrane"/>
    <property type="evidence" value="ECO:0007669"/>
    <property type="project" value="UniProtKB-SubCell"/>
</dbReference>
<evidence type="ECO:0000256" key="3">
    <source>
        <dbReference type="SAM" id="Coils"/>
    </source>
</evidence>
<protein>
    <submittedName>
        <fullName evidence="4">NodT family efflux transporter outer membrane factor (OMF) lipoprotein</fullName>
    </submittedName>
</protein>
<keyword evidence="2 4" id="KW-0449">Lipoprotein</keyword>
<feature type="coiled-coil region" evidence="3">
    <location>
        <begin position="432"/>
        <end position="459"/>
    </location>
</feature>
<keyword evidence="2" id="KW-0812">Transmembrane</keyword>
<keyword evidence="2" id="KW-1134">Transmembrane beta strand</keyword>
<dbReference type="AlphaFoldDB" id="A0A327QW26"/>
<dbReference type="SUPFAM" id="SSF56954">
    <property type="entry name" value="Outer membrane efflux proteins (OEP)"/>
    <property type="match status" value="1"/>
</dbReference>
<gene>
    <name evidence="4" type="ORF">LX64_01520</name>
</gene>
<dbReference type="GO" id="GO:0015562">
    <property type="term" value="F:efflux transmembrane transporter activity"/>
    <property type="evidence" value="ECO:0007669"/>
    <property type="project" value="InterPro"/>
</dbReference>
<dbReference type="PANTHER" id="PTHR30203">
    <property type="entry name" value="OUTER MEMBRANE CATION EFFLUX PROTEIN"/>
    <property type="match status" value="1"/>
</dbReference>
<dbReference type="PANTHER" id="PTHR30203:SF33">
    <property type="entry name" value="BLR4455 PROTEIN"/>
    <property type="match status" value="1"/>
</dbReference>
<dbReference type="Proteomes" id="UP000249547">
    <property type="component" value="Unassembled WGS sequence"/>
</dbReference>
<keyword evidence="2" id="KW-0564">Palmitate</keyword>
<comment type="similarity">
    <text evidence="1 2">Belongs to the outer membrane factor (OMF) (TC 1.B.17) family.</text>
</comment>
<sequence length="472" mass="51690">MKFLHKHIILAACGLAFTASSCVVGKKYQREELHVPNEYRETAALTGDTVLLPYRQFFQDPALVALIEKALSKNNDVAVAMMSMEQLELSYKQAKKGLLPTVDFSAGANRNWLSKNSLNGSLSEQFLQSSYMDDYSATIKLSWEADIWGKVAMQKEDAKANYFAQKENLSALKTRIIVQVAQAYYNLLALDEQLKVAERNVLLGDSTLSMIRLQYNSAQVNSLAVEQAEAQKKTAELLIPLAQQNIAIQENALSILCGSYPAAVERANSIVTAVPSEVFPSGVPTVLLSRRPDVKAAEYAVVSANAKTGLAKANMYPTISLSPSIGANSFKLNSWFDLPGSLVKNVGVNLAQPVFQKRQLRTAYEIAQIEQQKAAVQFKQSVMVAVGEVSDALAKSKHADERLVLVEKKTASLQKATNDAMLLYRSGMATYLEVITAQNNALQNQLEAISIKVDKLNAVTELYRALGGGVEE</sequence>
<comment type="caution">
    <text evidence="4">The sequence shown here is derived from an EMBL/GenBank/DDBJ whole genome shotgun (WGS) entry which is preliminary data.</text>
</comment>
<keyword evidence="3" id="KW-0175">Coiled coil</keyword>
<dbReference type="Gene3D" id="2.20.200.10">
    <property type="entry name" value="Outer membrane efflux proteins (OEP)"/>
    <property type="match status" value="1"/>
</dbReference>
<reference evidence="4 5" key="1">
    <citation type="submission" date="2018-06" db="EMBL/GenBank/DDBJ databases">
        <title>Genomic Encyclopedia of Archaeal and Bacterial Type Strains, Phase II (KMG-II): from individual species to whole genera.</title>
        <authorList>
            <person name="Goeker M."/>
        </authorList>
    </citation>
    <scope>NUCLEOTIDE SEQUENCE [LARGE SCALE GENOMIC DNA]</scope>
    <source>
        <strain evidence="4 5">DSM 23857</strain>
    </source>
</reference>
<dbReference type="InterPro" id="IPR003423">
    <property type="entry name" value="OMP_efflux"/>
</dbReference>
<dbReference type="InterPro" id="IPR010131">
    <property type="entry name" value="MdtP/NodT-like"/>
</dbReference>
<dbReference type="EMBL" id="QLLL01000002">
    <property type="protein sequence ID" value="RAJ08866.1"/>
    <property type="molecule type" value="Genomic_DNA"/>
</dbReference>
<accession>A0A327QW26</accession>
<dbReference type="NCBIfam" id="TIGR01845">
    <property type="entry name" value="outer_NodT"/>
    <property type="match status" value="1"/>
</dbReference>
<evidence type="ECO:0000256" key="1">
    <source>
        <dbReference type="ARBA" id="ARBA00007613"/>
    </source>
</evidence>
<evidence type="ECO:0000313" key="4">
    <source>
        <dbReference type="EMBL" id="RAJ08866.1"/>
    </source>
</evidence>
<dbReference type="Gene3D" id="1.20.1600.10">
    <property type="entry name" value="Outer membrane efflux proteins (OEP)"/>
    <property type="match status" value="1"/>
</dbReference>
<proteinExistence type="inferred from homology"/>
<organism evidence="4 5">
    <name type="scientific">Chitinophaga skermanii</name>
    <dbReference type="NCBI Taxonomy" id="331697"/>
    <lineage>
        <taxon>Bacteria</taxon>
        <taxon>Pseudomonadati</taxon>
        <taxon>Bacteroidota</taxon>
        <taxon>Chitinophagia</taxon>
        <taxon>Chitinophagales</taxon>
        <taxon>Chitinophagaceae</taxon>
        <taxon>Chitinophaga</taxon>
    </lineage>
</organism>
<keyword evidence="2" id="KW-0472">Membrane</keyword>
<evidence type="ECO:0000313" key="5">
    <source>
        <dbReference type="Proteomes" id="UP000249547"/>
    </source>
</evidence>
<dbReference type="RefSeq" id="WP_111596963.1">
    <property type="nucleotide sequence ID" value="NZ_QLLL01000002.1"/>
</dbReference>
<comment type="subcellular location">
    <subcellularLocation>
        <location evidence="2">Cell membrane</location>
        <topology evidence="2">Lipid-anchor</topology>
    </subcellularLocation>
</comment>
<dbReference type="Pfam" id="PF02321">
    <property type="entry name" value="OEP"/>
    <property type="match status" value="2"/>
</dbReference>
<dbReference type="OrthoDB" id="9770517at2"/>